<gene>
    <name evidence="1" type="ORF">RIF29_21542</name>
</gene>
<protein>
    <submittedName>
        <fullName evidence="1">Uncharacterized protein</fullName>
    </submittedName>
</protein>
<reference evidence="1 2" key="1">
    <citation type="submission" date="2024-01" db="EMBL/GenBank/DDBJ databases">
        <title>The genomes of 5 underutilized Papilionoideae crops provide insights into root nodulation and disease resistanc.</title>
        <authorList>
            <person name="Yuan L."/>
        </authorList>
    </citation>
    <scope>NUCLEOTIDE SEQUENCE [LARGE SCALE GENOMIC DNA]</scope>
    <source>
        <strain evidence="1">ZHUSHIDOU_FW_LH</strain>
        <tissue evidence="1">Leaf</tissue>
    </source>
</reference>
<organism evidence="1 2">
    <name type="scientific">Crotalaria pallida</name>
    <name type="common">Smooth rattlebox</name>
    <name type="synonym">Crotalaria striata</name>
    <dbReference type="NCBI Taxonomy" id="3830"/>
    <lineage>
        <taxon>Eukaryota</taxon>
        <taxon>Viridiplantae</taxon>
        <taxon>Streptophyta</taxon>
        <taxon>Embryophyta</taxon>
        <taxon>Tracheophyta</taxon>
        <taxon>Spermatophyta</taxon>
        <taxon>Magnoliopsida</taxon>
        <taxon>eudicotyledons</taxon>
        <taxon>Gunneridae</taxon>
        <taxon>Pentapetalae</taxon>
        <taxon>rosids</taxon>
        <taxon>fabids</taxon>
        <taxon>Fabales</taxon>
        <taxon>Fabaceae</taxon>
        <taxon>Papilionoideae</taxon>
        <taxon>50 kb inversion clade</taxon>
        <taxon>genistoids sensu lato</taxon>
        <taxon>core genistoids</taxon>
        <taxon>Crotalarieae</taxon>
        <taxon>Crotalaria</taxon>
    </lineage>
</organism>
<keyword evidence="2" id="KW-1185">Reference proteome</keyword>
<dbReference type="EMBL" id="JAYWIO010000004">
    <property type="protein sequence ID" value="KAK7268833.1"/>
    <property type="molecule type" value="Genomic_DNA"/>
</dbReference>
<name>A0AAN9FBP9_CROPI</name>
<accession>A0AAN9FBP9</accession>
<comment type="caution">
    <text evidence="1">The sequence shown here is derived from an EMBL/GenBank/DDBJ whole genome shotgun (WGS) entry which is preliminary data.</text>
</comment>
<evidence type="ECO:0000313" key="2">
    <source>
        <dbReference type="Proteomes" id="UP001372338"/>
    </source>
</evidence>
<dbReference type="Proteomes" id="UP001372338">
    <property type="component" value="Unassembled WGS sequence"/>
</dbReference>
<evidence type="ECO:0000313" key="1">
    <source>
        <dbReference type="EMBL" id="KAK7268833.1"/>
    </source>
</evidence>
<sequence>MMRNMAIMDDNPNTDSGNAEAIEVVGESSEGACIIATLSDLGGINFRSICQESITKYFFLNHALAYEFYKAFATVHGFSIRKNKLDRNKDGALRANLAGGYDKVGYRKRDMYNKIHILRN</sequence>
<proteinExistence type="predicted"/>
<dbReference type="AlphaFoldDB" id="A0AAN9FBP9"/>